<dbReference type="Pfam" id="PF20038">
    <property type="entry name" value="HTH_59"/>
    <property type="match status" value="1"/>
</dbReference>
<dbReference type="EMBL" id="LN887696">
    <property type="protein sequence ID" value="CUR41479.1"/>
    <property type="molecule type" value="Genomic_DNA"/>
</dbReference>
<gene>
    <name evidence="2" type="ORF">LRLP16767_LRLP167_00028</name>
</gene>
<protein>
    <recommendedName>
        <fullName evidence="1">Helix-turn-helix domain-containing protein</fullName>
    </recommendedName>
</protein>
<dbReference type="RefSeq" id="WP_339111603.1">
    <property type="nucleotide sequence ID" value="NZ_LN887696.1"/>
</dbReference>
<dbReference type="InterPro" id="IPR045403">
    <property type="entry name" value="HTH_59_Firmicutes_type"/>
</dbReference>
<evidence type="ECO:0000313" key="2">
    <source>
        <dbReference type="EMBL" id="CUR41479.1"/>
    </source>
</evidence>
<evidence type="ECO:0000259" key="1">
    <source>
        <dbReference type="Pfam" id="PF20038"/>
    </source>
</evidence>
<sequence>MNEIDLNNPNIMDAKEAAKIWDKNEGYVRTAYKKSPEKFPEGSIRKFGSTWVVTTKAMEAITGEKDPRKGIGSNYGNI</sequence>
<name>A0A0U5JVK6_LIMRT</name>
<proteinExistence type="predicted"/>
<accession>A0A0U5JVK6</accession>
<feature type="domain" description="Helix-turn-helix" evidence="1">
    <location>
        <begin position="9"/>
        <end position="65"/>
    </location>
</feature>
<reference evidence="2" key="1">
    <citation type="submission" date="2015-10" db="EMBL/GenBank/DDBJ databases">
        <authorList>
            <person name="Gilbert D.G."/>
        </authorList>
    </citation>
    <scope>NUCLEOTIDE SEQUENCE</scope>
    <source>
        <strain evidence="2">Lp167-67</strain>
    </source>
</reference>
<organism evidence="2">
    <name type="scientific">Limosilactobacillus reuteri</name>
    <name type="common">Lactobacillus reuteri</name>
    <dbReference type="NCBI Taxonomy" id="1598"/>
    <lineage>
        <taxon>Bacteria</taxon>
        <taxon>Bacillati</taxon>
        <taxon>Bacillota</taxon>
        <taxon>Bacilli</taxon>
        <taxon>Lactobacillales</taxon>
        <taxon>Lactobacillaceae</taxon>
        <taxon>Limosilactobacillus</taxon>
    </lineage>
</organism>
<dbReference type="AlphaFoldDB" id="A0A0U5JVK6"/>